<keyword evidence="8" id="KW-1185">Reference proteome</keyword>
<dbReference type="Gene3D" id="3.90.550.10">
    <property type="entry name" value="Spore Coat Polysaccharide Biosynthesis Protein SpsA, Chain A"/>
    <property type="match status" value="1"/>
</dbReference>
<feature type="transmembrane region" description="Helical" evidence="4">
    <location>
        <begin position="351"/>
        <end position="372"/>
    </location>
</feature>
<dbReference type="RefSeq" id="WP_241291694.1">
    <property type="nucleotide sequence ID" value="NZ_JAKZGR010000002.1"/>
</dbReference>
<dbReference type="PANTHER" id="PTHR43630">
    <property type="entry name" value="POLY-BETA-1,6-N-ACETYL-D-GLUCOSAMINE SYNTHASE"/>
    <property type="match status" value="1"/>
</dbReference>
<feature type="transmembrane region" description="Helical" evidence="4">
    <location>
        <begin position="6"/>
        <end position="27"/>
    </location>
</feature>
<evidence type="ECO:0000256" key="1">
    <source>
        <dbReference type="ARBA" id="ARBA00006739"/>
    </source>
</evidence>
<evidence type="ECO:0000259" key="6">
    <source>
        <dbReference type="Pfam" id="PF13632"/>
    </source>
</evidence>
<sequence>MTLVAIEIIGVMLLLTQMLFLVILWSTNFRGYPAKIREEWPKVTLLMVARNESRVMQACLLAFEKIDYPAEKLEIILADDHSEDDTGVILKQWAEGRNHVKVIAIDAFIPNETVNGKANALAQMIPCATGKYLIFTDADCIVPSTWVKSMVNAAEVDGDDKVRKSFKYRKSRGLVTGITQVGGAGLMAKMQNLDWLFTLGMVKVLSDTGQQVTTMGNNMLISKEAYMQVGGFGEVGFSMTEDFQIAKAIHRKGFEAVHLVSQENMVTTQPESNMSGLLMQRKRWMYGAMRLPLKLKVLLALQALFLPLVVLLLINYVFLGWLFWLTKWCLQSFFIILIQKKLGQNISLINLIFFEIYYLFTAWATIVCYFWPSNTTWKGRKY</sequence>
<dbReference type="SUPFAM" id="SSF53448">
    <property type="entry name" value="Nucleotide-diphospho-sugar transferases"/>
    <property type="match status" value="1"/>
</dbReference>
<feature type="domain" description="Glycosyltransferase 2-like" evidence="5">
    <location>
        <begin position="45"/>
        <end position="161"/>
    </location>
</feature>
<accession>A0ABV8ELF7</accession>
<keyword evidence="4" id="KW-1133">Transmembrane helix</keyword>
<organism evidence="7 8">
    <name type="scientific">Belliella kenyensis</name>
    <dbReference type="NCBI Taxonomy" id="1472724"/>
    <lineage>
        <taxon>Bacteria</taxon>
        <taxon>Pseudomonadati</taxon>
        <taxon>Bacteroidota</taxon>
        <taxon>Cytophagia</taxon>
        <taxon>Cytophagales</taxon>
        <taxon>Cyclobacteriaceae</taxon>
        <taxon>Belliella</taxon>
    </lineage>
</organism>
<dbReference type="EMBL" id="JBHSAV010000053">
    <property type="protein sequence ID" value="MFC3977146.1"/>
    <property type="molecule type" value="Genomic_DNA"/>
</dbReference>
<keyword evidence="4" id="KW-0472">Membrane</keyword>
<dbReference type="Pfam" id="PF13632">
    <property type="entry name" value="Glyco_trans_2_3"/>
    <property type="match status" value="1"/>
</dbReference>
<proteinExistence type="inferred from homology"/>
<evidence type="ECO:0000259" key="5">
    <source>
        <dbReference type="Pfam" id="PF00535"/>
    </source>
</evidence>
<dbReference type="PANTHER" id="PTHR43630:SF1">
    <property type="entry name" value="POLY-BETA-1,6-N-ACETYL-D-GLUCOSAMINE SYNTHASE"/>
    <property type="match status" value="1"/>
</dbReference>
<comment type="caution">
    <text evidence="7">The sequence shown here is derived from an EMBL/GenBank/DDBJ whole genome shotgun (WGS) entry which is preliminary data.</text>
</comment>
<feature type="domain" description="Glycosyltransferase 2-like" evidence="6">
    <location>
        <begin position="185"/>
        <end position="330"/>
    </location>
</feature>
<dbReference type="EC" id="2.4.-.-" evidence="7"/>
<feature type="transmembrane region" description="Helical" evidence="4">
    <location>
        <begin position="295"/>
        <end position="315"/>
    </location>
</feature>
<evidence type="ECO:0000256" key="2">
    <source>
        <dbReference type="ARBA" id="ARBA00022676"/>
    </source>
</evidence>
<evidence type="ECO:0000256" key="3">
    <source>
        <dbReference type="ARBA" id="ARBA00022679"/>
    </source>
</evidence>
<evidence type="ECO:0000313" key="8">
    <source>
        <dbReference type="Proteomes" id="UP001595766"/>
    </source>
</evidence>
<keyword evidence="2 7" id="KW-0328">Glycosyltransferase</keyword>
<reference evidence="8" key="1">
    <citation type="journal article" date="2019" name="Int. J. Syst. Evol. Microbiol.">
        <title>The Global Catalogue of Microorganisms (GCM) 10K type strain sequencing project: providing services to taxonomists for standard genome sequencing and annotation.</title>
        <authorList>
            <consortium name="The Broad Institute Genomics Platform"/>
            <consortium name="The Broad Institute Genome Sequencing Center for Infectious Disease"/>
            <person name="Wu L."/>
            <person name="Ma J."/>
        </authorList>
    </citation>
    <scope>NUCLEOTIDE SEQUENCE [LARGE SCALE GENOMIC DNA]</scope>
    <source>
        <strain evidence="8">CECT 8551</strain>
    </source>
</reference>
<dbReference type="Pfam" id="PF00535">
    <property type="entry name" value="Glycos_transf_2"/>
    <property type="match status" value="1"/>
</dbReference>
<keyword evidence="4" id="KW-0812">Transmembrane</keyword>
<dbReference type="Proteomes" id="UP001595766">
    <property type="component" value="Unassembled WGS sequence"/>
</dbReference>
<name>A0ABV8ELF7_9BACT</name>
<gene>
    <name evidence="7" type="ORF">ACFOUP_12220</name>
</gene>
<dbReference type="InterPro" id="IPR029044">
    <property type="entry name" value="Nucleotide-diphossugar_trans"/>
</dbReference>
<evidence type="ECO:0000313" key="7">
    <source>
        <dbReference type="EMBL" id="MFC3977146.1"/>
    </source>
</evidence>
<evidence type="ECO:0000256" key="4">
    <source>
        <dbReference type="SAM" id="Phobius"/>
    </source>
</evidence>
<keyword evidence="3 7" id="KW-0808">Transferase</keyword>
<dbReference type="GO" id="GO:0016757">
    <property type="term" value="F:glycosyltransferase activity"/>
    <property type="evidence" value="ECO:0007669"/>
    <property type="project" value="UniProtKB-KW"/>
</dbReference>
<comment type="similarity">
    <text evidence="1">Belongs to the glycosyltransferase 2 family.</text>
</comment>
<dbReference type="InterPro" id="IPR001173">
    <property type="entry name" value="Glyco_trans_2-like"/>
</dbReference>
<protein>
    <submittedName>
        <fullName evidence="7">Glycosyltransferase</fullName>
        <ecNumber evidence="7">2.4.-.-</ecNumber>
    </submittedName>
</protein>